<dbReference type="OrthoDB" id="9805976at2"/>
<accession>A0A134ALN9</accession>
<dbReference type="PANTHER" id="PTHR10204:SF34">
    <property type="entry name" value="NAD(P)H DEHYDROGENASE [QUINONE] 1 ISOFORM 1"/>
    <property type="match status" value="1"/>
</dbReference>
<dbReference type="STRING" id="157687.HMPREF3180_00716"/>
<feature type="domain" description="Flavodoxin-like fold" evidence="3">
    <location>
        <begin position="4"/>
        <end position="182"/>
    </location>
</feature>
<dbReference type="Proteomes" id="UP000070483">
    <property type="component" value="Unassembled WGS sequence"/>
</dbReference>
<dbReference type="RefSeq" id="WP_060917593.1">
    <property type="nucleotide sequence ID" value="NZ_KQ960034.1"/>
</dbReference>
<gene>
    <name evidence="4" type="ORF">HMPREF3180_00716</name>
</gene>
<dbReference type="InterPro" id="IPR029039">
    <property type="entry name" value="Flavoprotein-like_sf"/>
</dbReference>
<dbReference type="GO" id="GO:0003955">
    <property type="term" value="F:NAD(P)H dehydrogenase (quinone) activity"/>
    <property type="evidence" value="ECO:0007669"/>
    <property type="project" value="TreeGrafter"/>
</dbReference>
<name>A0A134ALN9_9FUSO</name>
<dbReference type="Gene3D" id="3.40.50.360">
    <property type="match status" value="1"/>
</dbReference>
<dbReference type="PANTHER" id="PTHR10204">
    <property type="entry name" value="NAD P H OXIDOREDUCTASE-RELATED"/>
    <property type="match status" value="1"/>
</dbReference>
<evidence type="ECO:0000313" key="5">
    <source>
        <dbReference type="Proteomes" id="UP000070483"/>
    </source>
</evidence>
<evidence type="ECO:0000256" key="2">
    <source>
        <dbReference type="ARBA" id="ARBA00023002"/>
    </source>
</evidence>
<protein>
    <submittedName>
        <fullName evidence="4">Flavodoxin-like protein</fullName>
    </submittedName>
</protein>
<dbReference type="InterPro" id="IPR003680">
    <property type="entry name" value="Flavodoxin_fold"/>
</dbReference>
<keyword evidence="5" id="KW-1185">Reference proteome</keyword>
<comment type="caution">
    <text evidence="4">The sequence shown here is derived from an EMBL/GenBank/DDBJ whole genome shotgun (WGS) entry which is preliminary data.</text>
</comment>
<comment type="similarity">
    <text evidence="1">Belongs to the NAD(P)H dehydrogenase (quinone) family.</text>
</comment>
<sequence length="188" mass="21434">MKTIVFAHPWNGSFNKAILDKVVEKLDETKEKYTIIDLNKDGFNPVMTEKDLELYSQGKSDDPLVLKYQEILKNTDELILIFPIWWMSLPAILKGFFDKVMTKGFAYESTQTGIKGLLTNIKTAKMITTATAPKFLLNITGFGITMKKANLGGVGIKKTKWIHYSLRMQGEDEDRKKFLEKVGKFVSE</sequence>
<dbReference type="AlphaFoldDB" id="A0A134ALN9"/>
<proteinExistence type="inferred from homology"/>
<dbReference type="GO" id="GO:0005829">
    <property type="term" value="C:cytosol"/>
    <property type="evidence" value="ECO:0007669"/>
    <property type="project" value="TreeGrafter"/>
</dbReference>
<dbReference type="InterPro" id="IPR051545">
    <property type="entry name" value="NAD(P)H_dehydrogenase_qn"/>
</dbReference>
<dbReference type="EMBL" id="LSDD01000043">
    <property type="protein sequence ID" value="KXB68621.1"/>
    <property type="molecule type" value="Genomic_DNA"/>
</dbReference>
<dbReference type="Pfam" id="PF02525">
    <property type="entry name" value="Flavodoxin_2"/>
    <property type="match status" value="1"/>
</dbReference>
<evidence type="ECO:0000259" key="3">
    <source>
        <dbReference type="Pfam" id="PF02525"/>
    </source>
</evidence>
<organism evidence="4 5">
    <name type="scientific">Leptotrichia wadei</name>
    <dbReference type="NCBI Taxonomy" id="157687"/>
    <lineage>
        <taxon>Bacteria</taxon>
        <taxon>Fusobacteriati</taxon>
        <taxon>Fusobacteriota</taxon>
        <taxon>Fusobacteriia</taxon>
        <taxon>Fusobacteriales</taxon>
        <taxon>Leptotrichiaceae</taxon>
        <taxon>Leptotrichia</taxon>
    </lineage>
</organism>
<evidence type="ECO:0000256" key="1">
    <source>
        <dbReference type="ARBA" id="ARBA00006252"/>
    </source>
</evidence>
<reference evidence="5" key="1">
    <citation type="submission" date="2016-01" db="EMBL/GenBank/DDBJ databases">
        <authorList>
            <person name="Mitreva M."/>
            <person name="Pepin K.H."/>
            <person name="Mihindukulasuriya K.A."/>
            <person name="Fulton R."/>
            <person name="Fronick C."/>
            <person name="O'Laughlin M."/>
            <person name="Miner T."/>
            <person name="Herter B."/>
            <person name="Rosa B.A."/>
            <person name="Cordes M."/>
            <person name="Tomlinson C."/>
            <person name="Wollam A."/>
            <person name="Palsikar V.B."/>
            <person name="Mardis E.R."/>
            <person name="Wilson R.K."/>
        </authorList>
    </citation>
    <scope>NUCLEOTIDE SEQUENCE [LARGE SCALE GENOMIC DNA]</scope>
    <source>
        <strain evidence="5">KA00185</strain>
    </source>
</reference>
<dbReference type="SUPFAM" id="SSF52218">
    <property type="entry name" value="Flavoproteins"/>
    <property type="match status" value="1"/>
</dbReference>
<dbReference type="PATRIC" id="fig|157687.3.peg.715"/>
<keyword evidence="2" id="KW-0560">Oxidoreductase</keyword>
<evidence type="ECO:0000313" key="4">
    <source>
        <dbReference type="EMBL" id="KXB68621.1"/>
    </source>
</evidence>